<evidence type="ECO:0000256" key="1">
    <source>
        <dbReference type="SAM" id="MobiDB-lite"/>
    </source>
</evidence>
<feature type="compositionally biased region" description="Polar residues" evidence="1">
    <location>
        <begin position="544"/>
        <end position="554"/>
    </location>
</feature>
<feature type="region of interest" description="Disordered" evidence="1">
    <location>
        <begin position="363"/>
        <end position="390"/>
    </location>
</feature>
<feature type="region of interest" description="Disordered" evidence="1">
    <location>
        <begin position="216"/>
        <end position="277"/>
    </location>
</feature>
<reference evidence="2" key="1">
    <citation type="submission" date="2020-11" db="EMBL/GenBank/DDBJ databases">
        <authorList>
            <person name="Tran Van P."/>
        </authorList>
    </citation>
    <scope>NUCLEOTIDE SEQUENCE</scope>
</reference>
<feature type="compositionally biased region" description="Low complexity" evidence="1">
    <location>
        <begin position="222"/>
        <end position="236"/>
    </location>
</feature>
<accession>A0A7R8WA12</accession>
<name>A0A7R8WA12_9CRUS</name>
<organism evidence="2">
    <name type="scientific">Cyprideis torosa</name>
    <dbReference type="NCBI Taxonomy" id="163714"/>
    <lineage>
        <taxon>Eukaryota</taxon>
        <taxon>Metazoa</taxon>
        <taxon>Ecdysozoa</taxon>
        <taxon>Arthropoda</taxon>
        <taxon>Crustacea</taxon>
        <taxon>Oligostraca</taxon>
        <taxon>Ostracoda</taxon>
        <taxon>Podocopa</taxon>
        <taxon>Podocopida</taxon>
        <taxon>Cytherocopina</taxon>
        <taxon>Cytheroidea</taxon>
        <taxon>Cytherideidae</taxon>
        <taxon>Cyprideis</taxon>
    </lineage>
</organism>
<dbReference type="EMBL" id="OB660554">
    <property type="protein sequence ID" value="CAD7225335.1"/>
    <property type="molecule type" value="Genomic_DNA"/>
</dbReference>
<feature type="compositionally biased region" description="Basic and acidic residues" evidence="1">
    <location>
        <begin position="28"/>
        <end position="68"/>
    </location>
</feature>
<feature type="compositionally biased region" description="Basic residues" evidence="1">
    <location>
        <begin position="257"/>
        <end position="277"/>
    </location>
</feature>
<feature type="compositionally biased region" description="Basic and acidic residues" evidence="1">
    <location>
        <begin position="632"/>
        <end position="645"/>
    </location>
</feature>
<feature type="region of interest" description="Disordered" evidence="1">
    <location>
        <begin position="622"/>
        <end position="645"/>
    </location>
</feature>
<feature type="region of interest" description="Disordered" evidence="1">
    <location>
        <begin position="110"/>
        <end position="142"/>
    </location>
</feature>
<protein>
    <submittedName>
        <fullName evidence="2">Uncharacterized protein</fullName>
    </submittedName>
</protein>
<dbReference type="AlphaFoldDB" id="A0A7R8WA12"/>
<sequence>MKERRDPPPSGLQPSKPALKQPMPYSSEEEKTRQRKSEMNFEVKRVPKKLEIEAKSNDEESTHDESSEAIKNIPEPVESNKKNTRTPSSVCKPKKKSGILWNILSCATSAEDSSSESAEKQQRPPPSPKKTASDTSPKAKDSLLVFFRAGRESHSSPQSTSPTLWTNKVPTTYLQSPLQPSTKSTCLHIRSTNASDIFSGSDEFYDTDSTTIGEAGSNCKQTASSSSTITTSSSFTAPPIPKPELEKPQRPQVHFHETHRRRLQRTKSPVVKRIKQSRYGKQDPELLPYTAWGPWSTALPMNAINNSALVHSSTTLIGWRSRTPYSGGARMMSGKSLIILGKGIFRGRNLQKRRSVIIYTSDDETDNRKPPVLGGRITTAGFRNTPPIPSRICPSSRLRGGMENVNEDHKHLGSLPGKRQKLRRFVSNWTNRTKQIIHRLHPTENLMAAGTTKPSGPDAEFQDTPVNQDRGLRTQLHHAMPRTIHRWKQYVFRPSQPPISRHPVSVAACVPVINKGTSTNEELFCHFPSNERSSSIKRQAAGESENSSKLTQPNEPLPKHQPIFSWKEIDSYRHKNTASSKQKEPSSSSSDEGRLLVISEDTDTPLDPFLMELMLDLQDEGKIRSNQNQTRPKKELSEQFKEPKERPKFKGLQLGKTPLRSKQENIFSKYSDSFRTDSEISRISWLKSIGNDKPVYTTSISRAWNSKAPNQNGKRKRPVRFRGPGVPTMSLSMSSEAWIAKNLRPRKTKVPKSNLSLHISSLPFASCAKLEPQETLKGPALHFVPSRPEIPVVSLASVRTWKPREGAKISNSCLHLSSLSSMGTWTLEDLNVESRSSELLKYKLKTTSYPSLASWQRKDLGQFHANPKNQHLRQHDTSTSSPFSDTRAFRTSCFSGGSHPSLLNLIATKKFPKSVEKPDCKWEGPRKIRQIRFRNDLDSDATSQISISDAFMEKSLKKEIEKHCEHQRYGSFSMMPRIRMTGGGGGTSSTQFMRRPCLKHLQQDSESEELSELLEYFSKLGILTPQTCTLSLYSKTREIGKLED</sequence>
<feature type="region of interest" description="Disordered" evidence="1">
    <location>
        <begin position="530"/>
        <end position="595"/>
    </location>
</feature>
<feature type="region of interest" description="Disordered" evidence="1">
    <location>
        <begin position="706"/>
        <end position="726"/>
    </location>
</feature>
<gene>
    <name evidence="2" type="ORF">CTOB1V02_LOCUS3280</name>
</gene>
<feature type="region of interest" description="Disordered" evidence="1">
    <location>
        <begin position="1"/>
        <end position="94"/>
    </location>
</feature>
<proteinExistence type="predicted"/>
<evidence type="ECO:0000313" key="2">
    <source>
        <dbReference type="EMBL" id="CAD7225335.1"/>
    </source>
</evidence>